<feature type="chain" id="PRO_5032930125" description="FixH family protein" evidence="1">
    <location>
        <begin position="26"/>
        <end position="154"/>
    </location>
</feature>
<evidence type="ECO:0000313" key="3">
    <source>
        <dbReference type="Proteomes" id="UP000580839"/>
    </source>
</evidence>
<dbReference type="AlphaFoldDB" id="A0A849SDY8"/>
<evidence type="ECO:0000313" key="2">
    <source>
        <dbReference type="EMBL" id="NOT33592.1"/>
    </source>
</evidence>
<dbReference type="Proteomes" id="UP000580839">
    <property type="component" value="Unassembled WGS sequence"/>
</dbReference>
<name>A0A849SDY8_UNCEI</name>
<keyword evidence="1" id="KW-0732">Signal</keyword>
<feature type="signal peptide" evidence="1">
    <location>
        <begin position="1"/>
        <end position="25"/>
    </location>
</feature>
<gene>
    <name evidence="2" type="ORF">HOP12_05400</name>
</gene>
<evidence type="ECO:0008006" key="4">
    <source>
        <dbReference type="Google" id="ProtNLM"/>
    </source>
</evidence>
<organism evidence="2 3">
    <name type="scientific">Eiseniibacteriota bacterium</name>
    <dbReference type="NCBI Taxonomy" id="2212470"/>
    <lineage>
        <taxon>Bacteria</taxon>
        <taxon>Candidatus Eiseniibacteriota</taxon>
    </lineage>
</organism>
<reference evidence="2 3" key="1">
    <citation type="submission" date="2020-04" db="EMBL/GenBank/DDBJ databases">
        <title>Metagenomic profiling of ammonia- and methane-oxidizing microorganisms in a Dutch drinking water treatment plant.</title>
        <authorList>
            <person name="Poghosyan L."/>
            <person name="Leucker S."/>
        </authorList>
    </citation>
    <scope>NUCLEOTIDE SEQUENCE [LARGE SCALE GENOMIC DNA]</scope>
    <source>
        <strain evidence="2">S-RSF-IL-03</strain>
    </source>
</reference>
<dbReference type="EMBL" id="JABFRW010000055">
    <property type="protein sequence ID" value="NOT33592.1"/>
    <property type="molecule type" value="Genomic_DNA"/>
</dbReference>
<proteinExistence type="predicted"/>
<evidence type="ECO:0000256" key="1">
    <source>
        <dbReference type="SAM" id="SignalP"/>
    </source>
</evidence>
<accession>A0A849SDY8</accession>
<protein>
    <recommendedName>
        <fullName evidence="4">FixH family protein</fullName>
    </recommendedName>
</protein>
<comment type="caution">
    <text evidence="2">The sequence shown here is derived from an EMBL/GenBank/DDBJ whole genome shotgun (WGS) entry which is preliminary data.</text>
</comment>
<sequence length="154" mass="15846">MKPSLSLLAVALVAAVSISGSSARAGGQVNIRPLGAIRAATAAQLQPSSAGQAAVAAVRVEAGKEFDLPFELTYPNGEPVKNAHPIVIARSGRRVLEIHARPAKAEGVYQAQVKLPATGDWSLVIDARICGNTCTLSNVTALAAGTRQDRVAAQ</sequence>